<dbReference type="AlphaFoldDB" id="A0AA92TS01"/>
<name>A0AA92TS01_9BACT</name>
<sequence length="221" mass="25897">MKEKSKKDNRSLTSLIDELETSINAMGDSFNQELIKAIKQRNNENKRVDKTFGNFLIFCLCVLGLSALGNILLLDRNDQMEREMASSNWKDSLFNAIMEPDSNMVVTYGVHSDGRVVSYHQLEKQKDSISRKYEDEKIKKQISEISHVTREEYNDILIENERLKDRLNFIKSIYHIRIVENKNSYHLVSPEIDSALLLLPHYRNMLKYNNKDHSWSIKIVQ</sequence>
<dbReference type="EMBL" id="QRYP01000015">
    <property type="protein sequence ID" value="RGU97257.1"/>
    <property type="molecule type" value="Genomic_DNA"/>
</dbReference>
<dbReference type="Proteomes" id="UP000285236">
    <property type="component" value="Unassembled WGS sequence"/>
</dbReference>
<evidence type="ECO:0000256" key="1">
    <source>
        <dbReference type="SAM" id="Phobius"/>
    </source>
</evidence>
<protein>
    <submittedName>
        <fullName evidence="2">Uncharacterized protein</fullName>
    </submittedName>
</protein>
<keyword evidence="1" id="KW-0812">Transmembrane</keyword>
<gene>
    <name evidence="2" type="ORF">DWW35_07285</name>
</gene>
<feature type="transmembrane region" description="Helical" evidence="1">
    <location>
        <begin position="55"/>
        <end position="74"/>
    </location>
</feature>
<dbReference type="RefSeq" id="WP_118079972.1">
    <property type="nucleotide sequence ID" value="NZ_QRYP01000015.1"/>
</dbReference>
<proteinExistence type="predicted"/>
<keyword evidence="1" id="KW-1133">Transmembrane helix</keyword>
<organism evidence="2 3">
    <name type="scientific">Segatella copri</name>
    <dbReference type="NCBI Taxonomy" id="165179"/>
    <lineage>
        <taxon>Bacteria</taxon>
        <taxon>Pseudomonadati</taxon>
        <taxon>Bacteroidota</taxon>
        <taxon>Bacteroidia</taxon>
        <taxon>Bacteroidales</taxon>
        <taxon>Prevotellaceae</taxon>
        <taxon>Segatella</taxon>
    </lineage>
</organism>
<accession>A0AA92TS01</accession>
<evidence type="ECO:0000313" key="2">
    <source>
        <dbReference type="EMBL" id="RGU97257.1"/>
    </source>
</evidence>
<comment type="caution">
    <text evidence="2">The sequence shown here is derived from an EMBL/GenBank/DDBJ whole genome shotgun (WGS) entry which is preliminary data.</text>
</comment>
<reference evidence="2 3" key="1">
    <citation type="submission" date="2018-08" db="EMBL/GenBank/DDBJ databases">
        <title>A genome reference for cultivated species of the human gut microbiota.</title>
        <authorList>
            <person name="Zou Y."/>
            <person name="Xue W."/>
            <person name="Luo G."/>
        </authorList>
    </citation>
    <scope>NUCLEOTIDE SEQUENCE [LARGE SCALE GENOMIC DNA]</scope>
    <source>
        <strain evidence="2 3">AF15-25</strain>
    </source>
</reference>
<keyword evidence="1" id="KW-0472">Membrane</keyword>
<evidence type="ECO:0000313" key="3">
    <source>
        <dbReference type="Proteomes" id="UP000285236"/>
    </source>
</evidence>